<proteinExistence type="predicted"/>
<protein>
    <recommendedName>
        <fullName evidence="4">SMODS-associating 2TM beta-strand rich effector domain-containing protein</fullName>
    </recommendedName>
</protein>
<dbReference type="RefSeq" id="WP_408080817.1">
    <property type="nucleotide sequence ID" value="NZ_JBELQA010000003.1"/>
</dbReference>
<feature type="transmembrane region" description="Helical" evidence="1">
    <location>
        <begin position="47"/>
        <end position="72"/>
    </location>
</feature>
<name>A0ABW8XRS9_9FLAO</name>
<evidence type="ECO:0000313" key="2">
    <source>
        <dbReference type="EMBL" id="MFL9830320.1"/>
    </source>
</evidence>
<dbReference type="Proteomes" id="UP001629260">
    <property type="component" value="Unassembled WGS sequence"/>
</dbReference>
<evidence type="ECO:0008006" key="4">
    <source>
        <dbReference type="Google" id="ProtNLM"/>
    </source>
</evidence>
<evidence type="ECO:0000256" key="1">
    <source>
        <dbReference type="SAM" id="Phobius"/>
    </source>
</evidence>
<keyword evidence="1" id="KW-0472">Membrane</keyword>
<feature type="transmembrane region" description="Helical" evidence="1">
    <location>
        <begin position="9"/>
        <end position="27"/>
    </location>
</feature>
<dbReference type="EMBL" id="JBELQA010000003">
    <property type="protein sequence ID" value="MFL9830320.1"/>
    <property type="molecule type" value="Genomic_DNA"/>
</dbReference>
<accession>A0ABW8XRS9</accession>
<gene>
    <name evidence="2" type="ORF">ABS764_05585</name>
</gene>
<keyword evidence="1" id="KW-1133">Transmembrane helix</keyword>
<sequence length="226" mass="26556">MKSKNLLKIVWLSTSIIIFTTIGLYLFKFGSLKLSDNSEDWVNFANYFSGIINTLFTLINLIILTYISINLVKIEDDRNKWTIQELARPFGSIHLQNSEETIEISIHNIGLGPMIITKFRILDNTGKIYPNFYDLICEIDENENFPFQATEPKYDYFEINSKNGAIGKDQSHFLFKLYFKNDNIQNKEYTELIKAKLNNYTVEITYKDIYRRPIECIKERLLFKPS</sequence>
<comment type="caution">
    <text evidence="2">The sequence shown here is derived from an EMBL/GenBank/DDBJ whole genome shotgun (WGS) entry which is preliminary data.</text>
</comment>
<keyword evidence="3" id="KW-1185">Reference proteome</keyword>
<reference evidence="2 3" key="1">
    <citation type="submission" date="2024-06" db="EMBL/GenBank/DDBJ databases">
        <authorList>
            <person name="Kaempfer P."/>
            <person name="Viver T."/>
        </authorList>
    </citation>
    <scope>NUCLEOTIDE SEQUENCE [LARGE SCALE GENOMIC DNA]</scope>
    <source>
        <strain evidence="2 3">ST-87</strain>
    </source>
</reference>
<keyword evidence="1" id="KW-0812">Transmembrane</keyword>
<organism evidence="2 3">
    <name type="scientific">Flavobacterium plantiphilum</name>
    <dbReference type="NCBI Taxonomy" id="3163297"/>
    <lineage>
        <taxon>Bacteria</taxon>
        <taxon>Pseudomonadati</taxon>
        <taxon>Bacteroidota</taxon>
        <taxon>Flavobacteriia</taxon>
        <taxon>Flavobacteriales</taxon>
        <taxon>Flavobacteriaceae</taxon>
        <taxon>Flavobacterium</taxon>
    </lineage>
</organism>
<evidence type="ECO:0000313" key="3">
    <source>
        <dbReference type="Proteomes" id="UP001629260"/>
    </source>
</evidence>